<protein>
    <submittedName>
        <fullName evidence="2">Uncharacterized protein</fullName>
    </submittedName>
</protein>
<accession>A0AAV4BZ21</accession>
<evidence type="ECO:0000256" key="1">
    <source>
        <dbReference type="SAM" id="Phobius"/>
    </source>
</evidence>
<keyword evidence="3" id="KW-1185">Reference proteome</keyword>
<keyword evidence="1" id="KW-0472">Membrane</keyword>
<comment type="caution">
    <text evidence="2">The sequence shown here is derived from an EMBL/GenBank/DDBJ whole genome shotgun (WGS) entry which is preliminary data.</text>
</comment>
<dbReference type="AlphaFoldDB" id="A0AAV4BZ21"/>
<reference evidence="2 3" key="1">
    <citation type="journal article" date="2021" name="Elife">
        <title>Chloroplast acquisition without the gene transfer in kleptoplastic sea slugs, Plakobranchus ocellatus.</title>
        <authorList>
            <person name="Maeda T."/>
            <person name="Takahashi S."/>
            <person name="Yoshida T."/>
            <person name="Shimamura S."/>
            <person name="Takaki Y."/>
            <person name="Nagai Y."/>
            <person name="Toyoda A."/>
            <person name="Suzuki Y."/>
            <person name="Arimoto A."/>
            <person name="Ishii H."/>
            <person name="Satoh N."/>
            <person name="Nishiyama T."/>
            <person name="Hasebe M."/>
            <person name="Maruyama T."/>
            <person name="Minagawa J."/>
            <person name="Obokata J."/>
            <person name="Shigenobu S."/>
        </authorList>
    </citation>
    <scope>NUCLEOTIDE SEQUENCE [LARGE SCALE GENOMIC DNA]</scope>
</reference>
<keyword evidence="1" id="KW-0812">Transmembrane</keyword>
<proteinExistence type="predicted"/>
<keyword evidence="1" id="KW-1133">Transmembrane helix</keyword>
<feature type="transmembrane region" description="Helical" evidence="1">
    <location>
        <begin position="69"/>
        <end position="87"/>
    </location>
</feature>
<evidence type="ECO:0000313" key="2">
    <source>
        <dbReference type="EMBL" id="GFO24099.1"/>
    </source>
</evidence>
<sequence>MAPSAQTTRANIMNFPRNSIPNTQNATSPAETFDLFISQDIIKVIVKYKNEEGKRQRSDAWKATYDVEIRGLIGILVFLCLLVNFDFNLGTPHWARFCASHDVEE</sequence>
<organism evidence="2 3">
    <name type="scientific">Plakobranchus ocellatus</name>
    <dbReference type="NCBI Taxonomy" id="259542"/>
    <lineage>
        <taxon>Eukaryota</taxon>
        <taxon>Metazoa</taxon>
        <taxon>Spiralia</taxon>
        <taxon>Lophotrochozoa</taxon>
        <taxon>Mollusca</taxon>
        <taxon>Gastropoda</taxon>
        <taxon>Heterobranchia</taxon>
        <taxon>Euthyneura</taxon>
        <taxon>Panpulmonata</taxon>
        <taxon>Sacoglossa</taxon>
        <taxon>Placobranchoidea</taxon>
        <taxon>Plakobranchidae</taxon>
        <taxon>Plakobranchus</taxon>
    </lineage>
</organism>
<dbReference type="EMBL" id="BLXT01005595">
    <property type="protein sequence ID" value="GFO24099.1"/>
    <property type="molecule type" value="Genomic_DNA"/>
</dbReference>
<gene>
    <name evidence="2" type="ORF">PoB_005060400</name>
</gene>
<name>A0AAV4BZ21_9GAST</name>
<dbReference type="Proteomes" id="UP000735302">
    <property type="component" value="Unassembled WGS sequence"/>
</dbReference>
<evidence type="ECO:0000313" key="3">
    <source>
        <dbReference type="Proteomes" id="UP000735302"/>
    </source>
</evidence>